<reference evidence="1 2" key="1">
    <citation type="submission" date="2024-09" db="EMBL/GenBank/DDBJ databases">
        <authorList>
            <person name="Sun Q."/>
            <person name="Mori K."/>
        </authorList>
    </citation>
    <scope>NUCLEOTIDE SEQUENCE [LARGE SCALE GENOMIC DNA]</scope>
    <source>
        <strain evidence="1 2">NCAIM B.02301</strain>
    </source>
</reference>
<organism evidence="1 2">
    <name type="scientific">Halalkalibacter alkalisediminis</name>
    <dbReference type="NCBI Taxonomy" id="935616"/>
    <lineage>
        <taxon>Bacteria</taxon>
        <taxon>Bacillati</taxon>
        <taxon>Bacillota</taxon>
        <taxon>Bacilli</taxon>
        <taxon>Bacillales</taxon>
        <taxon>Bacillaceae</taxon>
        <taxon>Halalkalibacter</taxon>
    </lineage>
</organism>
<evidence type="ECO:0000313" key="1">
    <source>
        <dbReference type="EMBL" id="MFC0562171.1"/>
    </source>
</evidence>
<proteinExistence type="predicted"/>
<accession>A0ABV6NN40</accession>
<protein>
    <submittedName>
        <fullName evidence="1">Uncharacterized protein</fullName>
    </submittedName>
</protein>
<dbReference type="EMBL" id="JBHLTR010000115">
    <property type="protein sequence ID" value="MFC0562171.1"/>
    <property type="molecule type" value="Genomic_DNA"/>
</dbReference>
<name>A0ABV6NN40_9BACI</name>
<sequence>MAIFCWGASIARREVGNSQDRELIKEREQYSVQKEAVDYLYHRFMDQQKKQLQEHEGQLFAKEGVTLKEMIAMNQQPHQSASEVLKQVREKDYKTELNKEIPRASIQNYIDLERVQERLNTQKEFIHKTEKTLVEKEDHLSKVKALYERGVEKQQQGQSNVKEIIALRYIGDRTFC</sequence>
<evidence type="ECO:0000313" key="2">
    <source>
        <dbReference type="Proteomes" id="UP001589833"/>
    </source>
</evidence>
<comment type="caution">
    <text evidence="1">The sequence shown here is derived from an EMBL/GenBank/DDBJ whole genome shotgun (WGS) entry which is preliminary data.</text>
</comment>
<dbReference type="RefSeq" id="WP_273848476.1">
    <property type="nucleotide sequence ID" value="NZ_JAQQWT010000101.1"/>
</dbReference>
<keyword evidence="2" id="KW-1185">Reference proteome</keyword>
<gene>
    <name evidence="1" type="ORF">ACFFH4_25330</name>
</gene>
<dbReference type="Proteomes" id="UP001589833">
    <property type="component" value="Unassembled WGS sequence"/>
</dbReference>